<keyword evidence="10" id="KW-0560">Oxidoreductase</keyword>
<evidence type="ECO:0000256" key="3">
    <source>
        <dbReference type="ARBA" id="ARBA00004894"/>
    </source>
</evidence>
<dbReference type="GO" id="GO:0022904">
    <property type="term" value="P:respiratory electron transport chain"/>
    <property type="evidence" value="ECO:0007669"/>
    <property type="project" value="TreeGrafter"/>
</dbReference>
<keyword evidence="7" id="KW-0004">4Fe-4S</keyword>
<evidence type="ECO:0000256" key="11">
    <source>
        <dbReference type="ARBA" id="ARBA00023004"/>
    </source>
</evidence>
<dbReference type="CDD" id="cd00207">
    <property type="entry name" value="fer2"/>
    <property type="match status" value="1"/>
</dbReference>
<evidence type="ECO:0000256" key="13">
    <source>
        <dbReference type="ARBA" id="ARBA00034078"/>
    </source>
</evidence>
<evidence type="ECO:0000256" key="7">
    <source>
        <dbReference type="ARBA" id="ARBA00022485"/>
    </source>
</evidence>
<dbReference type="NCBIfam" id="TIGR00384">
    <property type="entry name" value="dhsB"/>
    <property type="match status" value="1"/>
</dbReference>
<evidence type="ECO:0000256" key="8">
    <source>
        <dbReference type="ARBA" id="ARBA00022714"/>
    </source>
</evidence>
<dbReference type="GO" id="GO:0051539">
    <property type="term" value="F:4 iron, 4 sulfur cluster binding"/>
    <property type="evidence" value="ECO:0007669"/>
    <property type="project" value="UniProtKB-KW"/>
</dbReference>
<dbReference type="Pfam" id="PF13085">
    <property type="entry name" value="Fer2_3"/>
    <property type="match status" value="1"/>
</dbReference>
<dbReference type="SUPFAM" id="SSF54292">
    <property type="entry name" value="2Fe-2S ferredoxin-like"/>
    <property type="match status" value="1"/>
</dbReference>
<accession>A0A1F6H345</accession>
<dbReference type="Gene3D" id="1.10.1060.10">
    <property type="entry name" value="Alpha-helical ferredoxin"/>
    <property type="match status" value="1"/>
</dbReference>
<comment type="similarity">
    <text evidence="4">Belongs to the succinate dehydrogenase/fumarate reductase iron-sulfur protein family.</text>
</comment>
<reference evidence="15 16" key="1">
    <citation type="journal article" date="2016" name="Nat. Commun.">
        <title>Thousands of microbial genomes shed light on interconnected biogeochemical processes in an aquifer system.</title>
        <authorList>
            <person name="Anantharaman K."/>
            <person name="Brown C.T."/>
            <person name="Hug L.A."/>
            <person name="Sharon I."/>
            <person name="Castelle C.J."/>
            <person name="Probst A.J."/>
            <person name="Thomas B.C."/>
            <person name="Singh A."/>
            <person name="Wilkins M.J."/>
            <person name="Karaoz U."/>
            <person name="Brodie E.L."/>
            <person name="Williams K.H."/>
            <person name="Hubbard S.S."/>
            <person name="Banfield J.F."/>
        </authorList>
    </citation>
    <scope>NUCLEOTIDE SEQUENCE [LARGE SCALE GENOMIC DNA]</scope>
</reference>
<dbReference type="InterPro" id="IPR004489">
    <property type="entry name" value="Succ_DH/fum_Rdtase_Fe-S"/>
</dbReference>
<dbReference type="InterPro" id="IPR025192">
    <property type="entry name" value="Succ_DH/fum_Rdtase_N"/>
</dbReference>
<evidence type="ECO:0000256" key="5">
    <source>
        <dbReference type="ARBA" id="ARBA00012792"/>
    </source>
</evidence>
<dbReference type="GO" id="GO:0046872">
    <property type="term" value="F:metal ion binding"/>
    <property type="evidence" value="ECO:0007669"/>
    <property type="project" value="UniProtKB-KW"/>
</dbReference>
<comment type="cofactor">
    <cofactor evidence="13">
        <name>[2Fe-2S] cluster</name>
        <dbReference type="ChEBI" id="CHEBI:190135"/>
    </cofactor>
</comment>
<evidence type="ECO:0000259" key="14">
    <source>
        <dbReference type="PROSITE" id="PS51085"/>
    </source>
</evidence>
<dbReference type="PANTHER" id="PTHR11921">
    <property type="entry name" value="SUCCINATE DEHYDROGENASE IRON-SULFUR PROTEIN"/>
    <property type="match status" value="1"/>
</dbReference>
<comment type="pathway">
    <text evidence="3">Carbohydrate metabolism; tricarboxylic acid cycle; fumarate from succinate (bacterial route): step 1/1.</text>
</comment>
<evidence type="ECO:0000256" key="1">
    <source>
        <dbReference type="ARBA" id="ARBA00001927"/>
    </source>
</evidence>
<sequence>MEDKREITFNVLCFNPEVDEKAYFKSYDVVLEKGITVLRALNYIKDHVDPSLTLRFFCQAGICGSCAIRINGVSKLACTTQVWEELEVSKSKDTITVEPLRNFEVMRDLVVNIDPMVEKLKKYKSWVIPATKDADLGKKECTVMPEEFEPINPATDCILCAACYSECTINEGSNQQFISPLVMLRAYRMNKDTRDTVGEERLKVLVEDHGIWDCTHCYRCVQSCVKNIPIMDAIQGLREETFARGMTNSEGARHALAFKDDTMKLGRLNEFTLPLRTLGMFGAVGQIPFAIKMGLKGRVPPLLPHKISTRKQVQTMLEEVERDSKKSH</sequence>
<dbReference type="SUPFAM" id="SSF46548">
    <property type="entry name" value="alpha-helical ferredoxin"/>
    <property type="match status" value="1"/>
</dbReference>
<dbReference type="AlphaFoldDB" id="A0A1F6H345"/>
<keyword evidence="11" id="KW-0408">Iron</keyword>
<dbReference type="GO" id="GO:0006099">
    <property type="term" value="P:tricarboxylic acid cycle"/>
    <property type="evidence" value="ECO:0007669"/>
    <property type="project" value="InterPro"/>
</dbReference>
<evidence type="ECO:0000256" key="10">
    <source>
        <dbReference type="ARBA" id="ARBA00023002"/>
    </source>
</evidence>
<evidence type="ECO:0000256" key="12">
    <source>
        <dbReference type="ARBA" id="ARBA00023014"/>
    </source>
</evidence>
<evidence type="ECO:0000313" key="15">
    <source>
        <dbReference type="EMBL" id="OGH04801.1"/>
    </source>
</evidence>
<dbReference type="InterPro" id="IPR036010">
    <property type="entry name" value="2Fe-2S_ferredoxin-like_sf"/>
</dbReference>
<dbReference type="PANTHER" id="PTHR11921:SF29">
    <property type="entry name" value="SUCCINATE DEHYDROGENASE [UBIQUINONE] IRON-SULFUR SUBUNIT, MITOCHONDRIAL"/>
    <property type="match status" value="1"/>
</dbReference>
<keyword evidence="9" id="KW-0479">Metal-binding</keyword>
<evidence type="ECO:0000256" key="9">
    <source>
        <dbReference type="ARBA" id="ARBA00022723"/>
    </source>
</evidence>
<dbReference type="InterPro" id="IPR012675">
    <property type="entry name" value="Beta-grasp_dom_sf"/>
</dbReference>
<dbReference type="Gene3D" id="3.10.20.30">
    <property type="match status" value="1"/>
</dbReference>
<dbReference type="InterPro" id="IPR006058">
    <property type="entry name" value="2Fe2S_fd_BS"/>
</dbReference>
<dbReference type="GO" id="GO:0008177">
    <property type="term" value="F:succinate dehydrogenase (quinone) activity"/>
    <property type="evidence" value="ECO:0007669"/>
    <property type="project" value="UniProtKB-EC"/>
</dbReference>
<dbReference type="InterPro" id="IPR017896">
    <property type="entry name" value="4Fe4S_Fe-S-bd"/>
</dbReference>
<dbReference type="EMBL" id="MFNF01000001">
    <property type="protein sequence ID" value="OGH04801.1"/>
    <property type="molecule type" value="Genomic_DNA"/>
</dbReference>
<dbReference type="PROSITE" id="PS51085">
    <property type="entry name" value="2FE2S_FER_2"/>
    <property type="match status" value="1"/>
</dbReference>
<evidence type="ECO:0000256" key="6">
    <source>
        <dbReference type="ARBA" id="ARBA00022131"/>
    </source>
</evidence>
<evidence type="ECO:0000256" key="2">
    <source>
        <dbReference type="ARBA" id="ARBA00001966"/>
    </source>
</evidence>
<dbReference type="InterPro" id="IPR001041">
    <property type="entry name" value="2Fe-2S_ferredoxin-type"/>
</dbReference>
<proteinExistence type="inferred from homology"/>
<comment type="cofactor">
    <cofactor evidence="1">
        <name>[3Fe-4S] cluster</name>
        <dbReference type="ChEBI" id="CHEBI:21137"/>
    </cofactor>
</comment>
<organism evidence="15 16">
    <name type="scientific">Candidatus Lambdaproteobacteria bacterium RIFOXYD2_FULL_56_26</name>
    <dbReference type="NCBI Taxonomy" id="1817773"/>
    <lineage>
        <taxon>Bacteria</taxon>
        <taxon>Pseudomonadati</taxon>
        <taxon>Pseudomonadota</taxon>
        <taxon>Candidatus Lambdaproteobacteria</taxon>
    </lineage>
</organism>
<dbReference type="GO" id="GO:0051537">
    <property type="term" value="F:2 iron, 2 sulfur cluster binding"/>
    <property type="evidence" value="ECO:0007669"/>
    <property type="project" value="UniProtKB-KW"/>
</dbReference>
<keyword evidence="8" id="KW-0001">2Fe-2S</keyword>
<dbReference type="PROSITE" id="PS00197">
    <property type="entry name" value="2FE2S_FER_1"/>
    <property type="match status" value="1"/>
</dbReference>
<name>A0A1F6H345_9PROT</name>
<dbReference type="Pfam" id="PF13183">
    <property type="entry name" value="Fer4_8"/>
    <property type="match status" value="1"/>
</dbReference>
<dbReference type="InterPro" id="IPR050573">
    <property type="entry name" value="SDH/FRD_Iron-Sulfur"/>
</dbReference>
<dbReference type="InterPro" id="IPR009051">
    <property type="entry name" value="Helical_ferredxn"/>
</dbReference>
<protein>
    <recommendedName>
        <fullName evidence="6">Succinate dehydrogenase iron-sulfur subunit</fullName>
        <ecNumber evidence="5">1.3.5.1</ecNumber>
    </recommendedName>
</protein>
<comment type="caution">
    <text evidence="15">The sequence shown here is derived from an EMBL/GenBank/DDBJ whole genome shotgun (WGS) entry which is preliminary data.</text>
</comment>
<evidence type="ECO:0000256" key="4">
    <source>
        <dbReference type="ARBA" id="ARBA00009433"/>
    </source>
</evidence>
<dbReference type="EC" id="1.3.5.1" evidence="5"/>
<comment type="cofactor">
    <cofactor evidence="2">
        <name>[4Fe-4S] cluster</name>
        <dbReference type="ChEBI" id="CHEBI:49883"/>
    </cofactor>
</comment>
<keyword evidence="12" id="KW-0411">Iron-sulfur</keyword>
<gene>
    <name evidence="15" type="ORF">A2557_07390</name>
</gene>
<evidence type="ECO:0000313" key="16">
    <source>
        <dbReference type="Proteomes" id="UP000177583"/>
    </source>
</evidence>
<dbReference type="GO" id="GO:0009055">
    <property type="term" value="F:electron transfer activity"/>
    <property type="evidence" value="ECO:0007669"/>
    <property type="project" value="InterPro"/>
</dbReference>
<dbReference type="Proteomes" id="UP000177583">
    <property type="component" value="Unassembled WGS sequence"/>
</dbReference>
<feature type="domain" description="2Fe-2S ferredoxin-type" evidence="14">
    <location>
        <begin position="20"/>
        <end position="94"/>
    </location>
</feature>